<accession>A0A2S2PLG8</accession>
<name>A0A2S2PLG8_SCHGA</name>
<organism evidence="1">
    <name type="scientific">Schizaphis graminum</name>
    <name type="common">Green bug aphid</name>
    <dbReference type="NCBI Taxonomy" id="13262"/>
    <lineage>
        <taxon>Eukaryota</taxon>
        <taxon>Metazoa</taxon>
        <taxon>Ecdysozoa</taxon>
        <taxon>Arthropoda</taxon>
        <taxon>Hexapoda</taxon>
        <taxon>Insecta</taxon>
        <taxon>Pterygota</taxon>
        <taxon>Neoptera</taxon>
        <taxon>Paraneoptera</taxon>
        <taxon>Hemiptera</taxon>
        <taxon>Sternorrhyncha</taxon>
        <taxon>Aphidomorpha</taxon>
        <taxon>Aphidoidea</taxon>
        <taxon>Aphididae</taxon>
        <taxon>Aphidini</taxon>
        <taxon>Schizaphis</taxon>
    </lineage>
</organism>
<gene>
    <name evidence="1" type="ORF">g.97893</name>
</gene>
<reference evidence="1" key="1">
    <citation type="submission" date="2018-04" db="EMBL/GenBank/DDBJ databases">
        <title>Transcriptome of Schizaphis graminum biotype I.</title>
        <authorList>
            <person name="Scully E.D."/>
            <person name="Geib S.M."/>
            <person name="Palmer N.A."/>
            <person name="Koch K."/>
            <person name="Bradshaw J."/>
            <person name="Heng-Moss T."/>
            <person name="Sarath G."/>
        </authorList>
    </citation>
    <scope>NUCLEOTIDE SEQUENCE</scope>
</reference>
<proteinExistence type="predicted"/>
<sequence length="115" mass="13040">MEYTMDNIIINECEQNQDLSSDSDSILNCYMYGIISSDEEYHNAVDAHNEYCTVNEDKDKDVPRDIDIISCSEDDTDTNYDSDKDPEYVPVHLQNNNASVLSDNENVTLGEQACV</sequence>
<dbReference type="AlphaFoldDB" id="A0A2S2PLG8"/>
<protein>
    <submittedName>
        <fullName evidence="1">Uncharacterized protein</fullName>
    </submittedName>
</protein>
<dbReference type="EMBL" id="GGMR01017646">
    <property type="protein sequence ID" value="MBY30265.1"/>
    <property type="molecule type" value="Transcribed_RNA"/>
</dbReference>
<evidence type="ECO:0000313" key="1">
    <source>
        <dbReference type="EMBL" id="MBY30265.1"/>
    </source>
</evidence>